<keyword evidence="3" id="KW-1185">Reference proteome</keyword>
<dbReference type="RefSeq" id="WP_029653955.1">
    <property type="nucleotide sequence ID" value="NZ_JAFKDB010000008.1"/>
</dbReference>
<dbReference type="EMBL" id="JAFKDB010000008">
    <property type="protein sequence ID" value="MBN7769531.1"/>
    <property type="molecule type" value="Genomic_DNA"/>
</dbReference>
<evidence type="ECO:0000313" key="3">
    <source>
        <dbReference type="Proteomes" id="UP000664344"/>
    </source>
</evidence>
<sequence>MTLLRPLLLAGLFLATLTGCSTLISESGETPIELGERFAVVPFVNLSETPQAGDRAASIAVAILRAKGAPRVELYLPEDANPLMYESQARQEEALMMAEAEGADLIVTGTVEEWRYKAGFDSEPAVGVTLIVRRAGSNDIVWSGTAASTGWGRESLGTVGRDVLEDLTNAMPLIRSLD</sequence>
<name>A0ABS3BCG4_9GAMM</name>
<gene>
    <name evidence="2" type="ORF">JYP53_06410</name>
</gene>
<feature type="chain" id="PRO_5045245096" description="TolB amino-terminal domain-containing protein" evidence="1">
    <location>
        <begin position="22"/>
        <end position="178"/>
    </location>
</feature>
<organism evidence="2 3">
    <name type="scientific">Marinobacter daepoensis</name>
    <dbReference type="NCBI Taxonomy" id="262077"/>
    <lineage>
        <taxon>Bacteria</taxon>
        <taxon>Pseudomonadati</taxon>
        <taxon>Pseudomonadota</taxon>
        <taxon>Gammaproteobacteria</taxon>
        <taxon>Pseudomonadales</taxon>
        <taxon>Marinobacteraceae</taxon>
        <taxon>Marinobacter</taxon>
    </lineage>
</organism>
<keyword evidence="1" id="KW-0732">Signal</keyword>
<comment type="caution">
    <text evidence="2">The sequence shown here is derived from an EMBL/GenBank/DDBJ whole genome shotgun (WGS) entry which is preliminary data.</text>
</comment>
<evidence type="ECO:0008006" key="4">
    <source>
        <dbReference type="Google" id="ProtNLM"/>
    </source>
</evidence>
<reference evidence="2 3" key="1">
    <citation type="submission" date="2021-02" db="EMBL/GenBank/DDBJ databases">
        <title>PHA producing bacteria isolated from coastal sediment in Guangdong, Shenzhen.</title>
        <authorList>
            <person name="Zheng W."/>
            <person name="Yu S."/>
            <person name="Huang Y."/>
        </authorList>
    </citation>
    <scope>NUCLEOTIDE SEQUENCE [LARGE SCALE GENOMIC DNA]</scope>
    <source>
        <strain evidence="2 3">TN21-5</strain>
    </source>
</reference>
<accession>A0ABS3BCG4</accession>
<evidence type="ECO:0000313" key="2">
    <source>
        <dbReference type="EMBL" id="MBN7769531.1"/>
    </source>
</evidence>
<dbReference type="Gene3D" id="3.40.50.10610">
    <property type="entry name" value="ABC-type transport auxiliary lipoprotein component"/>
    <property type="match status" value="1"/>
</dbReference>
<feature type="signal peptide" evidence="1">
    <location>
        <begin position="1"/>
        <end position="21"/>
    </location>
</feature>
<proteinExistence type="predicted"/>
<evidence type="ECO:0000256" key="1">
    <source>
        <dbReference type="SAM" id="SignalP"/>
    </source>
</evidence>
<dbReference type="PROSITE" id="PS51257">
    <property type="entry name" value="PROKAR_LIPOPROTEIN"/>
    <property type="match status" value="1"/>
</dbReference>
<protein>
    <recommendedName>
        <fullName evidence="4">TolB amino-terminal domain-containing protein</fullName>
    </recommendedName>
</protein>
<dbReference type="Proteomes" id="UP000664344">
    <property type="component" value="Unassembled WGS sequence"/>
</dbReference>